<evidence type="ECO:0000256" key="5">
    <source>
        <dbReference type="SAM" id="SignalP"/>
    </source>
</evidence>
<dbReference type="Proteomes" id="UP000002704">
    <property type="component" value="Chromosome"/>
</dbReference>
<evidence type="ECO:0000256" key="3">
    <source>
        <dbReference type="ARBA" id="ARBA00023082"/>
    </source>
</evidence>
<dbReference type="InterPro" id="IPR036388">
    <property type="entry name" value="WH-like_DNA-bd_sf"/>
</dbReference>
<dbReference type="InterPro" id="IPR013325">
    <property type="entry name" value="RNA_pol_sigma_r2"/>
</dbReference>
<organism evidence="8 9">
    <name type="scientific">Pseudomonas fluorescens (strain Pf0-1)</name>
    <dbReference type="NCBI Taxonomy" id="205922"/>
    <lineage>
        <taxon>Bacteria</taxon>
        <taxon>Pseudomonadati</taxon>
        <taxon>Pseudomonadota</taxon>
        <taxon>Gammaproteobacteria</taxon>
        <taxon>Pseudomonadales</taxon>
        <taxon>Pseudomonadaceae</taxon>
        <taxon>Pseudomonas</taxon>
    </lineage>
</organism>
<dbReference type="InterPro" id="IPR014284">
    <property type="entry name" value="RNA_pol_sigma-70_dom"/>
</dbReference>
<evidence type="ECO:0000256" key="1">
    <source>
        <dbReference type="ARBA" id="ARBA00010641"/>
    </source>
</evidence>
<evidence type="ECO:0000313" key="8">
    <source>
        <dbReference type="EMBL" id="ABA75534.1"/>
    </source>
</evidence>
<dbReference type="PANTHER" id="PTHR43133">
    <property type="entry name" value="RNA POLYMERASE ECF-TYPE SIGMA FACTO"/>
    <property type="match status" value="1"/>
</dbReference>
<feature type="chain" id="PRO_5004227280" evidence="5">
    <location>
        <begin position="19"/>
        <end position="196"/>
    </location>
</feature>
<dbReference type="NCBIfam" id="TIGR02937">
    <property type="entry name" value="sigma70-ECF"/>
    <property type="match status" value="1"/>
</dbReference>
<dbReference type="EMBL" id="CP000094">
    <property type="protein sequence ID" value="ABA75534.1"/>
    <property type="molecule type" value="Genomic_DNA"/>
</dbReference>
<dbReference type="Pfam" id="PF04542">
    <property type="entry name" value="Sigma70_r2"/>
    <property type="match status" value="1"/>
</dbReference>
<dbReference type="Pfam" id="PF08281">
    <property type="entry name" value="Sigma70_r4_2"/>
    <property type="match status" value="1"/>
</dbReference>
<comment type="similarity">
    <text evidence="1">Belongs to the sigma-70 factor family. ECF subfamily.</text>
</comment>
<name>Q3K9M0_PSEPF</name>
<dbReference type="HOGENOM" id="CLU_047691_12_1_6"/>
<proteinExistence type="inferred from homology"/>
<gene>
    <name evidence="8" type="ordered locus">Pfl01_3796</name>
</gene>
<dbReference type="InterPro" id="IPR013249">
    <property type="entry name" value="RNA_pol_sigma70_r4_t2"/>
</dbReference>
<dbReference type="GO" id="GO:0003677">
    <property type="term" value="F:DNA binding"/>
    <property type="evidence" value="ECO:0007669"/>
    <property type="project" value="InterPro"/>
</dbReference>
<evidence type="ECO:0000313" key="9">
    <source>
        <dbReference type="Proteomes" id="UP000002704"/>
    </source>
</evidence>
<dbReference type="SUPFAM" id="SSF88946">
    <property type="entry name" value="Sigma2 domain of RNA polymerase sigma factors"/>
    <property type="match status" value="1"/>
</dbReference>
<dbReference type="Gene3D" id="1.10.10.10">
    <property type="entry name" value="Winged helix-like DNA-binding domain superfamily/Winged helix DNA-binding domain"/>
    <property type="match status" value="1"/>
</dbReference>
<keyword evidence="2" id="KW-0805">Transcription regulation</keyword>
<accession>Q3K9M0</accession>
<protein>
    <submittedName>
        <fullName evidence="8">Putative RNA polymerase sigma factor</fullName>
    </submittedName>
</protein>
<sequence>MRSILNCTLIALSIASLATDARNEYLPSMSSLDQPLNQQVQTLYSEHHGWLQGWLQRKLGNRCDAADLAHDTFLRLLTRQVIKPLGNEPRALLTHIAKGLVIDRWRRQDLERAYLETIAHLPAAEVPSPETRYLILETLWRIEALLRELPEQTRETFLLSQIEGLTYAQIATRLNVSLITVKRHMRAAFIACLSVA</sequence>
<keyword evidence="5" id="KW-0732">Signal</keyword>
<dbReference type="SUPFAM" id="SSF88659">
    <property type="entry name" value="Sigma3 and sigma4 domains of RNA polymerase sigma factors"/>
    <property type="match status" value="1"/>
</dbReference>
<feature type="domain" description="RNA polymerase sigma factor 70 region 4 type 2" evidence="7">
    <location>
        <begin position="141"/>
        <end position="189"/>
    </location>
</feature>
<dbReference type="GO" id="GO:0006352">
    <property type="term" value="P:DNA-templated transcription initiation"/>
    <property type="evidence" value="ECO:0007669"/>
    <property type="project" value="InterPro"/>
</dbReference>
<evidence type="ECO:0000256" key="2">
    <source>
        <dbReference type="ARBA" id="ARBA00023015"/>
    </source>
</evidence>
<dbReference type="CDD" id="cd06171">
    <property type="entry name" value="Sigma70_r4"/>
    <property type="match status" value="1"/>
</dbReference>
<dbReference type="InterPro" id="IPR039425">
    <property type="entry name" value="RNA_pol_sigma-70-like"/>
</dbReference>
<dbReference type="InterPro" id="IPR013324">
    <property type="entry name" value="RNA_pol_sigma_r3/r4-like"/>
</dbReference>
<dbReference type="InterPro" id="IPR007627">
    <property type="entry name" value="RNA_pol_sigma70_r2"/>
</dbReference>
<dbReference type="GO" id="GO:0016987">
    <property type="term" value="F:sigma factor activity"/>
    <property type="evidence" value="ECO:0007669"/>
    <property type="project" value="UniProtKB-KW"/>
</dbReference>
<dbReference type="FunFam" id="1.10.1740.10:FF:000009">
    <property type="entry name" value="RNA polymerase sigma factor"/>
    <property type="match status" value="1"/>
</dbReference>
<dbReference type="KEGG" id="pfo:Pfl01_3796"/>
<feature type="domain" description="RNA polymerase sigma-70 region 2" evidence="6">
    <location>
        <begin position="43"/>
        <end position="109"/>
    </location>
</feature>
<reference evidence="8 9" key="1">
    <citation type="journal article" date="2009" name="Genome Biol.">
        <title>Genomic and genetic analyses of diversity and plant interactions of Pseudomonas fluorescens.</title>
        <authorList>
            <person name="Silby M.W."/>
            <person name="Cerdeno-Tarraga A.M."/>
            <person name="Vernikos G.S."/>
            <person name="Giddens S.R."/>
            <person name="Jackson R.W."/>
            <person name="Preston G.M."/>
            <person name="Zhang X.X."/>
            <person name="Moon C.D."/>
            <person name="Gehrig S.M."/>
            <person name="Godfrey S.A."/>
            <person name="Knight C.G."/>
            <person name="Malone J.G."/>
            <person name="Robinson Z."/>
            <person name="Spiers A.J."/>
            <person name="Harris S."/>
            <person name="Challis G.L."/>
            <person name="Yaxley A.M."/>
            <person name="Harris D."/>
            <person name="Seeger K."/>
            <person name="Murphy L."/>
            <person name="Rutter S."/>
            <person name="Squares R."/>
            <person name="Quail M.A."/>
            <person name="Saunders E."/>
            <person name="Mavromatis K."/>
            <person name="Brettin T.S."/>
            <person name="Bentley S.D."/>
            <person name="Hothersall J."/>
            <person name="Stephens E."/>
            <person name="Thomas C.M."/>
            <person name="Parkhill J."/>
            <person name="Levy S.B."/>
            <person name="Rainey P.B."/>
            <person name="Thomson N.R."/>
        </authorList>
    </citation>
    <scope>NUCLEOTIDE SEQUENCE [LARGE SCALE GENOMIC DNA]</scope>
    <source>
        <strain evidence="8 9">Pf0-1</strain>
    </source>
</reference>
<keyword evidence="3" id="KW-0731">Sigma factor</keyword>
<evidence type="ECO:0000256" key="4">
    <source>
        <dbReference type="ARBA" id="ARBA00023163"/>
    </source>
</evidence>
<evidence type="ECO:0000259" key="6">
    <source>
        <dbReference type="Pfam" id="PF04542"/>
    </source>
</evidence>
<keyword evidence="4" id="KW-0804">Transcription</keyword>
<dbReference type="PANTHER" id="PTHR43133:SF63">
    <property type="entry name" value="RNA POLYMERASE SIGMA FACTOR FECI-RELATED"/>
    <property type="match status" value="1"/>
</dbReference>
<dbReference type="eggNOG" id="COG1595">
    <property type="taxonomic scope" value="Bacteria"/>
</dbReference>
<evidence type="ECO:0000259" key="7">
    <source>
        <dbReference type="Pfam" id="PF08281"/>
    </source>
</evidence>
<dbReference type="Gene3D" id="1.10.1740.10">
    <property type="match status" value="1"/>
</dbReference>
<feature type="signal peptide" evidence="5">
    <location>
        <begin position="1"/>
        <end position="18"/>
    </location>
</feature>
<dbReference type="AlphaFoldDB" id="Q3K9M0"/>